<dbReference type="RefSeq" id="WP_003193390.1">
    <property type="nucleotide sequence ID" value="NZ_NFDN01000077.1"/>
</dbReference>
<gene>
    <name evidence="2" type="ORF">BK746_31570</name>
</gene>
<reference evidence="2 3" key="1">
    <citation type="submission" date="2016-10" db="EMBL/GenBank/DDBJ databases">
        <title>Comparative genomics of Bacillus thuringiensis reveals a path to pathogens against multiple invertebrate hosts.</title>
        <authorList>
            <person name="Zheng J."/>
            <person name="Gao Q."/>
            <person name="Liu H."/>
            <person name="Peng D."/>
            <person name="Ruan L."/>
            <person name="Sun M."/>
        </authorList>
    </citation>
    <scope>NUCLEOTIDE SEQUENCE [LARGE SCALE GENOMIC DNA]</scope>
    <source>
        <strain evidence="2">BGSC 4CA1</strain>
    </source>
</reference>
<comment type="caution">
    <text evidence="2">The sequence shown here is derived from an EMBL/GenBank/DDBJ whole genome shotgun (WGS) entry which is preliminary data.</text>
</comment>
<keyword evidence="1" id="KW-0812">Transmembrane</keyword>
<feature type="transmembrane region" description="Helical" evidence="1">
    <location>
        <begin position="17"/>
        <end position="35"/>
    </location>
</feature>
<protein>
    <submittedName>
        <fullName evidence="2">Uncharacterized protein</fullName>
    </submittedName>
</protein>
<proteinExistence type="predicted"/>
<evidence type="ECO:0000313" key="2">
    <source>
        <dbReference type="EMBL" id="OTY51246.1"/>
    </source>
</evidence>
<feature type="transmembrane region" description="Helical" evidence="1">
    <location>
        <begin position="41"/>
        <end position="60"/>
    </location>
</feature>
<dbReference type="AlphaFoldDB" id="A0A9X6IC77"/>
<organism evidence="2 3">
    <name type="scientific">Bacillus thuringiensis serovar yosoo</name>
    <dbReference type="NCBI Taxonomy" id="180848"/>
    <lineage>
        <taxon>Bacteria</taxon>
        <taxon>Bacillati</taxon>
        <taxon>Bacillota</taxon>
        <taxon>Bacilli</taxon>
        <taxon>Bacillales</taxon>
        <taxon>Bacillaceae</taxon>
        <taxon>Bacillus</taxon>
        <taxon>Bacillus cereus group</taxon>
    </lineage>
</organism>
<evidence type="ECO:0000313" key="3">
    <source>
        <dbReference type="Proteomes" id="UP000195129"/>
    </source>
</evidence>
<sequence>MEKYYIYESKVKLIRRFFLFVVIEVLLLIFVIFTFSSEEAYYVRGAIVGIGALIMLVALWKIFKKIMNRTPVAILESEYITVINDAKYPVKIALKDVNSILPYKIRRQSFLGVLIEDDVEEQYIASLPTKAQRMYRINKRTGFVPFNIHMNLLEIDRETLVAKLEEYHMNVLAPEDEAQ</sequence>
<name>A0A9X6IC77_BACTU</name>
<keyword evidence="1" id="KW-1133">Transmembrane helix</keyword>
<dbReference type="Proteomes" id="UP000195129">
    <property type="component" value="Unassembled WGS sequence"/>
</dbReference>
<accession>A0A9X6IC77</accession>
<dbReference type="EMBL" id="NFDN01000077">
    <property type="protein sequence ID" value="OTY51246.1"/>
    <property type="molecule type" value="Genomic_DNA"/>
</dbReference>
<keyword evidence="1" id="KW-0472">Membrane</keyword>
<dbReference type="InterPro" id="IPR048136">
    <property type="entry name" value="STM3941-like"/>
</dbReference>
<evidence type="ECO:0000256" key="1">
    <source>
        <dbReference type="SAM" id="Phobius"/>
    </source>
</evidence>
<dbReference type="NCBIfam" id="NF041635">
    <property type="entry name" value="STM3941_fam"/>
    <property type="match status" value="1"/>
</dbReference>